<dbReference type="Proteomes" id="UP000237340">
    <property type="component" value="Unassembled WGS sequence"/>
</dbReference>
<feature type="transmembrane region" description="Helical" evidence="1">
    <location>
        <begin position="23"/>
        <end position="43"/>
    </location>
</feature>
<organism evidence="2 3">
    <name type="scientific">Cryobacterium zongtaii</name>
    <dbReference type="NCBI Taxonomy" id="1259217"/>
    <lineage>
        <taxon>Bacteria</taxon>
        <taxon>Bacillati</taxon>
        <taxon>Actinomycetota</taxon>
        <taxon>Actinomycetes</taxon>
        <taxon>Micrococcales</taxon>
        <taxon>Microbacteriaceae</taxon>
        <taxon>Cryobacterium</taxon>
    </lineage>
</organism>
<dbReference type="EMBL" id="PPXD01000026">
    <property type="protein sequence ID" value="POH62653.1"/>
    <property type="molecule type" value="Genomic_DNA"/>
</dbReference>
<name>A0A2S3ZAQ1_9MICO</name>
<feature type="transmembrane region" description="Helical" evidence="1">
    <location>
        <begin position="130"/>
        <end position="150"/>
    </location>
</feature>
<dbReference type="RefSeq" id="WP_103461780.1">
    <property type="nucleotide sequence ID" value="NZ_PPXD01000026.1"/>
</dbReference>
<keyword evidence="1" id="KW-0472">Membrane</keyword>
<accession>A0A2S3ZAQ1</accession>
<feature type="transmembrane region" description="Helical" evidence="1">
    <location>
        <begin position="188"/>
        <end position="208"/>
    </location>
</feature>
<reference evidence="2 3" key="1">
    <citation type="submission" date="2018-01" db="EMBL/GenBank/DDBJ databases">
        <title>Cryobacterium sp. nov., from glaciers in China.</title>
        <authorList>
            <person name="Liu Q."/>
            <person name="Xin Y.-H."/>
        </authorList>
    </citation>
    <scope>NUCLEOTIDE SEQUENCE [LARGE SCALE GENOMIC DNA]</scope>
    <source>
        <strain evidence="2 3">TMN-42</strain>
    </source>
</reference>
<feature type="transmembrane region" description="Helical" evidence="1">
    <location>
        <begin position="63"/>
        <end position="87"/>
    </location>
</feature>
<evidence type="ECO:0000313" key="2">
    <source>
        <dbReference type="EMBL" id="POH62653.1"/>
    </source>
</evidence>
<keyword evidence="1" id="KW-1133">Transmembrane helix</keyword>
<keyword evidence="1" id="KW-0812">Transmembrane</keyword>
<evidence type="ECO:0000313" key="3">
    <source>
        <dbReference type="Proteomes" id="UP000237340"/>
    </source>
</evidence>
<dbReference type="AlphaFoldDB" id="A0A2S3ZAQ1"/>
<evidence type="ECO:0008006" key="4">
    <source>
        <dbReference type="Google" id="ProtNLM"/>
    </source>
</evidence>
<sequence length="326" mass="33595">MPTRTIPEAPPALTPHATGRERFAAATLWLPVVAISLTATLWYDRLPAVLPKQWNGAEITSTAGTEVMIGITGTIALLAALAGLVALSDAAADIRRGLVLAAGCAAGLAAGVWLVVAGLVIATGSAEPEAGAWPLFAVLALGYGLIPFALSPRRPHRRELAATAGPTTVPLGATESGAWFTTVTVPMFLWLAGGLALGAVGLTVFSILEDGAGTGGVLTLLLAAGICLTFARLRVSVDRRGLRVVSSLLRLPIKQIALDQVASARAETIRPLEWGGWGYRILPGRSAVVLTGGPGIVVERHNGTLFAVTVPDPELPVALLTTLAAR</sequence>
<feature type="transmembrane region" description="Helical" evidence="1">
    <location>
        <begin position="214"/>
        <end position="233"/>
    </location>
</feature>
<comment type="caution">
    <text evidence="2">The sequence shown here is derived from an EMBL/GenBank/DDBJ whole genome shotgun (WGS) entry which is preliminary data.</text>
</comment>
<protein>
    <recommendedName>
        <fullName evidence="4">DUF1648 domain-containing protein</fullName>
    </recommendedName>
</protein>
<evidence type="ECO:0000256" key="1">
    <source>
        <dbReference type="SAM" id="Phobius"/>
    </source>
</evidence>
<proteinExistence type="predicted"/>
<keyword evidence="3" id="KW-1185">Reference proteome</keyword>
<gene>
    <name evidence="2" type="ORF">C3B61_17595</name>
</gene>
<feature type="transmembrane region" description="Helical" evidence="1">
    <location>
        <begin position="99"/>
        <end position="124"/>
    </location>
</feature>